<dbReference type="AlphaFoldDB" id="D2PL60"/>
<sequence>MSTQDSRGVLRVEWALTTKSSKIPAGTLPVVLTSWWFLKVPVVRGRFDLVRGGYAVSR</sequence>
<evidence type="ECO:0000313" key="1">
    <source>
        <dbReference type="EMBL" id="ADB34315.1"/>
    </source>
</evidence>
<reference evidence="2" key="1">
    <citation type="submission" date="2009-09" db="EMBL/GenBank/DDBJ databases">
        <title>The complete genome of Kribbella flavida DSM 17836.</title>
        <authorList>
            <consortium name="US DOE Joint Genome Institute (JGI-PGF)"/>
            <person name="Lucas S."/>
            <person name="Copeland A."/>
            <person name="Lapidus A."/>
            <person name="Glavina del Rio T."/>
            <person name="Dalin E."/>
            <person name="Tice H."/>
            <person name="Bruce D."/>
            <person name="Goodwin L."/>
            <person name="Pitluck S."/>
            <person name="Kyrpides N."/>
            <person name="Mavromatis K."/>
            <person name="Ivanova N."/>
            <person name="Saunders E."/>
            <person name="Brettin T."/>
            <person name="Detter J.C."/>
            <person name="Han C."/>
            <person name="Larimer F."/>
            <person name="Land M."/>
            <person name="Hauser L."/>
            <person name="Markowitz V."/>
            <person name="Cheng J.-F."/>
            <person name="Hugenholtz P."/>
            <person name="Woyke T."/>
            <person name="Wu D."/>
            <person name="Pukall R."/>
            <person name="Klenk H.-P."/>
            <person name="Eisen J.A."/>
        </authorList>
    </citation>
    <scope>NUCLEOTIDE SEQUENCE [LARGE SCALE GENOMIC DNA]</scope>
    <source>
        <strain evidence="2">DSM 17836 / JCM 10339 / NBRC 14399</strain>
    </source>
</reference>
<dbReference type="Proteomes" id="UP000007967">
    <property type="component" value="Chromosome"/>
</dbReference>
<name>D2PL60_KRIFD</name>
<keyword evidence="2" id="KW-1185">Reference proteome</keyword>
<proteinExistence type="predicted"/>
<reference evidence="1 2" key="2">
    <citation type="journal article" date="2010" name="Stand. Genomic Sci.">
        <title>Complete genome sequence of Kribbella flavida type strain (IFO 14399).</title>
        <authorList>
            <person name="Pukall R."/>
            <person name="Lapidus A."/>
            <person name="Glavina Del Rio T."/>
            <person name="Copeland A."/>
            <person name="Tice H."/>
            <person name="Cheng J.-F."/>
            <person name="Lucas S."/>
            <person name="Chen F."/>
            <person name="Nolan M."/>
            <person name="LaButti K."/>
            <person name="Pati A."/>
            <person name="Ivanova N."/>
            <person name="Mavrommatis K."/>
            <person name="Mikhailova N."/>
            <person name="Pitluck S."/>
            <person name="Bruce D."/>
            <person name="Goodwin L."/>
            <person name="Land M."/>
            <person name="Hauser L."/>
            <person name="Chang Y.-J."/>
            <person name="Jeffries C.D."/>
            <person name="Chen A."/>
            <person name="Palaniappan K."/>
            <person name="Chain P."/>
            <person name="Rohde M."/>
            <person name="Goeker M."/>
            <person name="Bristow J."/>
            <person name="Eisen J.A."/>
            <person name="Markowitz V."/>
            <person name="Hugenholtz P."/>
            <person name="Kyrpides N.C."/>
            <person name="Klenk H.-P."/>
            <person name="Brettin T."/>
        </authorList>
    </citation>
    <scope>NUCLEOTIDE SEQUENCE [LARGE SCALE GENOMIC DNA]</scope>
    <source>
        <strain evidence="2">DSM 17836 / JCM 10339 / NBRC 14399</strain>
    </source>
</reference>
<dbReference type="KEGG" id="kfl:Kfla_5301"/>
<organism evidence="1 2">
    <name type="scientific">Kribbella flavida (strain DSM 17836 / JCM 10339 / NBRC 14399)</name>
    <dbReference type="NCBI Taxonomy" id="479435"/>
    <lineage>
        <taxon>Bacteria</taxon>
        <taxon>Bacillati</taxon>
        <taxon>Actinomycetota</taxon>
        <taxon>Actinomycetes</taxon>
        <taxon>Propionibacteriales</taxon>
        <taxon>Kribbellaceae</taxon>
        <taxon>Kribbella</taxon>
    </lineage>
</organism>
<dbReference type="HOGENOM" id="CLU_2973558_0_0_11"/>
<accession>D2PL60</accession>
<evidence type="ECO:0000313" key="2">
    <source>
        <dbReference type="Proteomes" id="UP000007967"/>
    </source>
</evidence>
<dbReference type="EMBL" id="CP001736">
    <property type="protein sequence ID" value="ADB34315.1"/>
    <property type="molecule type" value="Genomic_DNA"/>
</dbReference>
<gene>
    <name evidence="1" type="ordered locus">Kfla_5301</name>
</gene>
<dbReference type="STRING" id="479435.Kfla_5301"/>
<protein>
    <submittedName>
        <fullName evidence="1">Uncharacterized protein</fullName>
    </submittedName>
</protein>